<keyword evidence="7" id="KW-1185">Reference proteome</keyword>
<keyword evidence="3 5" id="KW-0479">Metal-binding</keyword>
<protein>
    <submittedName>
        <fullName evidence="6">Hemoglobin</fullName>
    </submittedName>
</protein>
<evidence type="ECO:0000256" key="4">
    <source>
        <dbReference type="ARBA" id="ARBA00023004"/>
    </source>
</evidence>
<evidence type="ECO:0000256" key="2">
    <source>
        <dbReference type="ARBA" id="ARBA00022617"/>
    </source>
</evidence>
<keyword evidence="2 5" id="KW-0349">Heme</keyword>
<evidence type="ECO:0000256" key="1">
    <source>
        <dbReference type="ARBA" id="ARBA00022448"/>
    </source>
</evidence>
<dbReference type="CDD" id="cd00454">
    <property type="entry name" value="TrHb1_N"/>
    <property type="match status" value="1"/>
</dbReference>
<dbReference type="SUPFAM" id="SSF46458">
    <property type="entry name" value="Globin-like"/>
    <property type="match status" value="1"/>
</dbReference>
<feature type="binding site" description="distal binding residue" evidence="5">
    <location>
        <position position="46"/>
    </location>
    <ligand>
        <name>heme</name>
        <dbReference type="ChEBI" id="CHEBI:30413"/>
    </ligand>
    <ligandPart>
        <name>Fe</name>
        <dbReference type="ChEBI" id="CHEBI:18248"/>
    </ligandPart>
</feature>
<proteinExistence type="predicted"/>
<evidence type="ECO:0000256" key="3">
    <source>
        <dbReference type="ARBA" id="ARBA00022723"/>
    </source>
</evidence>
<dbReference type="InterPro" id="IPR009050">
    <property type="entry name" value="Globin-like_sf"/>
</dbReference>
<evidence type="ECO:0000256" key="5">
    <source>
        <dbReference type="PIRSR" id="PIRSR601486-1"/>
    </source>
</evidence>
<dbReference type="Gene3D" id="1.10.490.10">
    <property type="entry name" value="Globins"/>
    <property type="match status" value="1"/>
</dbReference>
<dbReference type="GO" id="GO:0046872">
    <property type="term" value="F:metal ion binding"/>
    <property type="evidence" value="ECO:0007669"/>
    <property type="project" value="UniProtKB-KW"/>
</dbReference>
<sequence>MTTDYDRIGGGAAVGTVVEEFYRRLTADDEVSHYFKDVSLPVLKRHQALMITSILGGPDRYDGRALDEAHAPLNISHADYDRVGSHLMACLVDAGVPRDIRDRVGTALGQARASIVTLQS</sequence>
<keyword evidence="1" id="KW-0813">Transport</keyword>
<dbReference type="GO" id="GO:0020037">
    <property type="term" value="F:heme binding"/>
    <property type="evidence" value="ECO:0007669"/>
    <property type="project" value="InterPro"/>
</dbReference>
<dbReference type="OrthoDB" id="9798157at2"/>
<keyword evidence="4 5" id="KW-0408">Iron</keyword>
<feature type="binding site" description="proximal binding residue" evidence="5">
    <location>
        <position position="70"/>
    </location>
    <ligand>
        <name>heme</name>
        <dbReference type="ChEBI" id="CHEBI:30413"/>
    </ligand>
    <ligandPart>
        <name>Fe</name>
        <dbReference type="ChEBI" id="CHEBI:18248"/>
    </ligandPart>
</feature>
<gene>
    <name evidence="6" type="ORF">FB474_2827</name>
</gene>
<dbReference type="InterPro" id="IPR012292">
    <property type="entry name" value="Globin/Proto"/>
</dbReference>
<comment type="caution">
    <text evidence="6">The sequence shown here is derived from an EMBL/GenBank/DDBJ whole genome shotgun (WGS) entry which is preliminary data.</text>
</comment>
<evidence type="ECO:0000313" key="6">
    <source>
        <dbReference type="EMBL" id="TQL61417.1"/>
    </source>
</evidence>
<dbReference type="InterPro" id="IPR001486">
    <property type="entry name" value="Hemoglobin_trunc"/>
</dbReference>
<dbReference type="GO" id="GO:0019825">
    <property type="term" value="F:oxygen binding"/>
    <property type="evidence" value="ECO:0007669"/>
    <property type="project" value="InterPro"/>
</dbReference>
<dbReference type="Proteomes" id="UP000319514">
    <property type="component" value="Unassembled WGS sequence"/>
</dbReference>
<reference evidence="6 7" key="1">
    <citation type="submission" date="2019-06" db="EMBL/GenBank/DDBJ databases">
        <title>Sequencing the genomes of 1000 actinobacteria strains.</title>
        <authorList>
            <person name="Klenk H.-P."/>
        </authorList>
    </citation>
    <scope>NUCLEOTIDE SEQUENCE [LARGE SCALE GENOMIC DNA]</scope>
    <source>
        <strain evidence="6 7">DSM 18082</strain>
    </source>
</reference>
<dbReference type="AlphaFoldDB" id="A0A542ZM87"/>
<dbReference type="Pfam" id="PF01152">
    <property type="entry name" value="Bac_globin"/>
    <property type="match status" value="1"/>
</dbReference>
<dbReference type="RefSeq" id="WP_141789204.1">
    <property type="nucleotide sequence ID" value="NZ_BAAAKX010000001.1"/>
</dbReference>
<organism evidence="6 7">
    <name type="scientific">Oryzihumus leptocrescens</name>
    <dbReference type="NCBI Taxonomy" id="297536"/>
    <lineage>
        <taxon>Bacteria</taxon>
        <taxon>Bacillati</taxon>
        <taxon>Actinomycetota</taxon>
        <taxon>Actinomycetes</taxon>
        <taxon>Micrococcales</taxon>
        <taxon>Intrasporangiaceae</taxon>
        <taxon>Oryzihumus</taxon>
    </lineage>
</organism>
<evidence type="ECO:0000313" key="7">
    <source>
        <dbReference type="Proteomes" id="UP000319514"/>
    </source>
</evidence>
<name>A0A542ZM87_9MICO</name>
<accession>A0A542ZM87</accession>
<dbReference type="EMBL" id="VFOQ01000001">
    <property type="protein sequence ID" value="TQL61417.1"/>
    <property type="molecule type" value="Genomic_DNA"/>
</dbReference>